<gene>
    <name evidence="1" type="ORF">GH714_020515</name>
    <name evidence="2" type="ORF">GH714_020568</name>
</gene>
<dbReference type="EMBL" id="JAAGAX010000010">
    <property type="protein sequence ID" value="KAF2301164.1"/>
    <property type="molecule type" value="Genomic_DNA"/>
</dbReference>
<name>A0A6A6LJI1_HEVBR</name>
<sequence>MSCFQMDLLSEAEAVLLPTREPDAELDMLVLQPSYVSMFFSRYTSRNEKSVKHLRKALFIDLLFWPAYKELCTLGLAVYFLGAAEETNVVFSEAAYSYAQECHLCDGSSYSQTACEDKNSGRVGPFLEDRNLRHLRHLQEHNLRDFSENIHEAAVFAEPSGDPIQYSVTSA</sequence>
<dbReference type="EMBL" id="JAAGAX010000010">
    <property type="protein sequence ID" value="KAF2301155.1"/>
    <property type="molecule type" value="Genomic_DNA"/>
</dbReference>
<evidence type="ECO:0000313" key="3">
    <source>
        <dbReference type="Proteomes" id="UP000467840"/>
    </source>
</evidence>
<evidence type="ECO:0000313" key="2">
    <source>
        <dbReference type="EMBL" id="KAF2301164.1"/>
    </source>
</evidence>
<dbReference type="AlphaFoldDB" id="A0A6A6LJI1"/>
<dbReference type="Gene3D" id="1.25.40.10">
    <property type="entry name" value="Tetratricopeptide repeat domain"/>
    <property type="match status" value="1"/>
</dbReference>
<comment type="caution">
    <text evidence="2">The sequence shown here is derived from an EMBL/GenBank/DDBJ whole genome shotgun (WGS) entry which is preliminary data.</text>
</comment>
<dbReference type="InterPro" id="IPR011990">
    <property type="entry name" value="TPR-like_helical_dom_sf"/>
</dbReference>
<evidence type="ECO:0000313" key="1">
    <source>
        <dbReference type="EMBL" id="KAF2301155.1"/>
    </source>
</evidence>
<organism evidence="2 3">
    <name type="scientific">Hevea brasiliensis</name>
    <name type="common">Para rubber tree</name>
    <name type="synonym">Siphonia brasiliensis</name>
    <dbReference type="NCBI Taxonomy" id="3981"/>
    <lineage>
        <taxon>Eukaryota</taxon>
        <taxon>Viridiplantae</taxon>
        <taxon>Streptophyta</taxon>
        <taxon>Embryophyta</taxon>
        <taxon>Tracheophyta</taxon>
        <taxon>Spermatophyta</taxon>
        <taxon>Magnoliopsida</taxon>
        <taxon>eudicotyledons</taxon>
        <taxon>Gunneridae</taxon>
        <taxon>Pentapetalae</taxon>
        <taxon>rosids</taxon>
        <taxon>fabids</taxon>
        <taxon>Malpighiales</taxon>
        <taxon>Euphorbiaceae</taxon>
        <taxon>Crotonoideae</taxon>
        <taxon>Micrandreae</taxon>
        <taxon>Hevea</taxon>
    </lineage>
</organism>
<reference evidence="2 3" key="1">
    <citation type="journal article" date="2020" name="Mol. Plant">
        <title>The Chromosome-Based Rubber Tree Genome Provides New Insights into Spurge Genome Evolution and Rubber Biosynthesis.</title>
        <authorList>
            <person name="Liu J."/>
            <person name="Shi C."/>
            <person name="Shi C.C."/>
            <person name="Li W."/>
            <person name="Zhang Q.J."/>
            <person name="Zhang Y."/>
            <person name="Li K."/>
            <person name="Lu H.F."/>
            <person name="Shi C."/>
            <person name="Zhu S.T."/>
            <person name="Xiao Z.Y."/>
            <person name="Nan H."/>
            <person name="Yue Y."/>
            <person name="Zhu X.G."/>
            <person name="Wu Y."/>
            <person name="Hong X.N."/>
            <person name="Fan G.Y."/>
            <person name="Tong Y."/>
            <person name="Zhang D."/>
            <person name="Mao C.L."/>
            <person name="Liu Y.L."/>
            <person name="Hao S.J."/>
            <person name="Liu W.Q."/>
            <person name="Lv M.Q."/>
            <person name="Zhang H.B."/>
            <person name="Liu Y."/>
            <person name="Hu-Tang G.R."/>
            <person name="Wang J.P."/>
            <person name="Wang J.H."/>
            <person name="Sun Y.H."/>
            <person name="Ni S.B."/>
            <person name="Chen W.B."/>
            <person name="Zhang X.C."/>
            <person name="Jiao Y.N."/>
            <person name="Eichler E.E."/>
            <person name="Li G.H."/>
            <person name="Liu X."/>
            <person name="Gao L.Z."/>
        </authorList>
    </citation>
    <scope>NUCLEOTIDE SEQUENCE [LARGE SCALE GENOMIC DNA]</scope>
    <source>
        <strain evidence="3">cv. GT1</strain>
        <tissue evidence="2">Leaf</tissue>
    </source>
</reference>
<accession>A0A6A6LJI1</accession>
<proteinExistence type="predicted"/>
<keyword evidence="3" id="KW-1185">Reference proteome</keyword>
<protein>
    <submittedName>
        <fullName evidence="2">Uncharacterized protein</fullName>
    </submittedName>
</protein>
<dbReference type="Proteomes" id="UP000467840">
    <property type="component" value="Chromosome 4"/>
</dbReference>